<dbReference type="STRING" id="1050174.CEPID_12505"/>
<dbReference type="PRINTS" id="PR00778">
    <property type="entry name" value="HTHARSR"/>
</dbReference>
<evidence type="ECO:0000313" key="5">
    <source>
        <dbReference type="EMBL" id="AKK04323.1"/>
    </source>
</evidence>
<dbReference type="Proteomes" id="UP000035368">
    <property type="component" value="Chromosome"/>
</dbReference>
<dbReference type="AlphaFoldDB" id="A0A0G3GXR5"/>
<dbReference type="OrthoDB" id="9810923at2"/>
<protein>
    <submittedName>
        <fullName evidence="5">Putative transcriptional regulator</fullName>
    </submittedName>
</protein>
<gene>
    <name evidence="5" type="ORF">CEPID_12505</name>
</gene>
<dbReference type="PROSITE" id="PS50987">
    <property type="entry name" value="HTH_ARSR_2"/>
    <property type="match status" value="1"/>
</dbReference>
<dbReference type="InterPro" id="IPR036390">
    <property type="entry name" value="WH_DNA-bd_sf"/>
</dbReference>
<evidence type="ECO:0000256" key="1">
    <source>
        <dbReference type="ARBA" id="ARBA00023015"/>
    </source>
</evidence>
<dbReference type="SUPFAM" id="SSF46785">
    <property type="entry name" value="Winged helix' DNA-binding domain"/>
    <property type="match status" value="1"/>
</dbReference>
<dbReference type="InterPro" id="IPR011991">
    <property type="entry name" value="ArsR-like_HTH"/>
</dbReference>
<dbReference type="PANTHER" id="PTHR33154">
    <property type="entry name" value="TRANSCRIPTIONAL REGULATOR, ARSR FAMILY"/>
    <property type="match status" value="1"/>
</dbReference>
<dbReference type="Pfam" id="PF12802">
    <property type="entry name" value="MarR_2"/>
    <property type="match status" value="1"/>
</dbReference>
<dbReference type="KEGG" id="cei:CEPID_12505"/>
<dbReference type="PATRIC" id="fig|1050174.4.peg.2525"/>
<proteinExistence type="predicted"/>
<accession>A0A0G3GXR5</accession>
<dbReference type="InterPro" id="IPR036388">
    <property type="entry name" value="WH-like_DNA-bd_sf"/>
</dbReference>
<keyword evidence="3" id="KW-0804">Transcription</keyword>
<dbReference type="InterPro" id="IPR001845">
    <property type="entry name" value="HTH_ArsR_DNA-bd_dom"/>
</dbReference>
<keyword evidence="2" id="KW-0238">DNA-binding</keyword>
<dbReference type="InterPro" id="IPR000835">
    <property type="entry name" value="HTH_MarR-typ"/>
</dbReference>
<dbReference type="GO" id="GO:0003677">
    <property type="term" value="F:DNA binding"/>
    <property type="evidence" value="ECO:0007669"/>
    <property type="project" value="UniProtKB-KW"/>
</dbReference>
<dbReference type="RefSeq" id="WP_047241178.1">
    <property type="nucleotide sequence ID" value="NZ_CP011541.1"/>
</dbReference>
<keyword evidence="6" id="KW-1185">Reference proteome</keyword>
<dbReference type="PANTHER" id="PTHR33154:SF33">
    <property type="entry name" value="TRANSCRIPTIONAL REPRESSOR SDPR"/>
    <property type="match status" value="1"/>
</dbReference>
<dbReference type="CDD" id="cd00090">
    <property type="entry name" value="HTH_ARSR"/>
    <property type="match status" value="1"/>
</dbReference>
<dbReference type="Gene3D" id="1.10.10.10">
    <property type="entry name" value="Winged helix-like DNA-binding domain superfamily/Winged helix DNA-binding domain"/>
    <property type="match status" value="1"/>
</dbReference>
<evidence type="ECO:0000259" key="4">
    <source>
        <dbReference type="PROSITE" id="PS50987"/>
    </source>
</evidence>
<name>A0A0G3GXR5_9CORY</name>
<evidence type="ECO:0000313" key="6">
    <source>
        <dbReference type="Proteomes" id="UP000035368"/>
    </source>
</evidence>
<evidence type="ECO:0000256" key="3">
    <source>
        <dbReference type="ARBA" id="ARBA00023163"/>
    </source>
</evidence>
<sequence>MTGDPTQERQLPDARETPLPLADEWSPIFKLLGDPSRLRLLLAMHYCGPANATVSELAELTSLRTATASAALKHMEANGVVAAVRSGREVRYRLISAPVHELLHHLGGTHRH</sequence>
<reference evidence="5 6" key="1">
    <citation type="submission" date="2015-05" db="EMBL/GenBank/DDBJ databases">
        <title>Complete genome sequence of Corynebacterium epidermidicanis DSM 45586, isolated from the skin of a dog suffering from pruritus.</title>
        <authorList>
            <person name="Ruckert C."/>
            <person name="Albersmeier A."/>
            <person name="Winkler A."/>
            <person name="Tauch A."/>
        </authorList>
    </citation>
    <scope>NUCLEOTIDE SEQUENCE [LARGE SCALE GENOMIC DNA]</scope>
    <source>
        <strain evidence="5 6">DSM 45586</strain>
    </source>
</reference>
<dbReference type="SMART" id="SM00418">
    <property type="entry name" value="HTH_ARSR"/>
    <property type="match status" value="1"/>
</dbReference>
<feature type="domain" description="HTH arsR-type" evidence="4">
    <location>
        <begin position="17"/>
        <end position="112"/>
    </location>
</feature>
<dbReference type="GO" id="GO:0003700">
    <property type="term" value="F:DNA-binding transcription factor activity"/>
    <property type="evidence" value="ECO:0007669"/>
    <property type="project" value="InterPro"/>
</dbReference>
<dbReference type="InterPro" id="IPR051081">
    <property type="entry name" value="HTH_MetalResp_TranReg"/>
</dbReference>
<dbReference type="EMBL" id="CP011541">
    <property type="protein sequence ID" value="AKK04323.1"/>
    <property type="molecule type" value="Genomic_DNA"/>
</dbReference>
<evidence type="ECO:0000256" key="2">
    <source>
        <dbReference type="ARBA" id="ARBA00023125"/>
    </source>
</evidence>
<keyword evidence="1" id="KW-0805">Transcription regulation</keyword>
<organism evidence="5 6">
    <name type="scientific">Corynebacterium epidermidicanis</name>
    <dbReference type="NCBI Taxonomy" id="1050174"/>
    <lineage>
        <taxon>Bacteria</taxon>
        <taxon>Bacillati</taxon>
        <taxon>Actinomycetota</taxon>
        <taxon>Actinomycetes</taxon>
        <taxon>Mycobacteriales</taxon>
        <taxon>Corynebacteriaceae</taxon>
        <taxon>Corynebacterium</taxon>
    </lineage>
</organism>